<dbReference type="RefSeq" id="WP_106723495.1">
    <property type="nucleotide sequence ID" value="NZ_PXYL01000003.1"/>
</dbReference>
<comment type="caution">
    <text evidence="5">The sequence shown here is derived from an EMBL/GenBank/DDBJ whole genome shotgun (WGS) entry which is preliminary data.</text>
</comment>
<dbReference type="Pfam" id="PF13505">
    <property type="entry name" value="OMP_b-brl"/>
    <property type="match status" value="1"/>
</dbReference>
<feature type="compositionally biased region" description="Polar residues" evidence="2">
    <location>
        <begin position="125"/>
        <end position="134"/>
    </location>
</feature>
<evidence type="ECO:0000256" key="1">
    <source>
        <dbReference type="ARBA" id="ARBA00022729"/>
    </source>
</evidence>
<dbReference type="OrthoDB" id="5643626at2"/>
<name>A0A2P7SIY1_9HYPH</name>
<keyword evidence="6" id="KW-1185">Reference proteome</keyword>
<sequence>MSLQSRILLPLAAALLWHSAPAMAADYEPPVYVESGPEYVPVEVGSGWYLRGDVGFAFNKPFKNFETPVGFTSNQTPVLANIGMGYHFNDYLRGELNFGILPSNSFANEYVSSCDGTLTVSNTDGSGNTTVHSGRQTRDCPGSDNAKNKGYSGTANAYFDLGTFAGFTPYVGGGLGVAYVSRRVAEGDRHCRNQTTSVPNGAGGSTTSVFECDDSDAYKGKVDSERRYNLAYSLGAGLSYRFSPNGSVDVGYEYFSVPNAQFVSYDSTGPRLSKGLDFHQVKVGLRYDLW</sequence>
<dbReference type="AlphaFoldDB" id="A0A2P7SIY1"/>
<accession>A0A2P7SIY1</accession>
<dbReference type="InterPro" id="IPR027385">
    <property type="entry name" value="Beta-barrel_OMP"/>
</dbReference>
<organism evidence="5 6">
    <name type="scientific">Pseudaminobacter soli</name>
    <name type="common">ex Li et al. 2025</name>
    <dbReference type="NCBI Taxonomy" id="1295366"/>
    <lineage>
        <taxon>Bacteria</taxon>
        <taxon>Pseudomonadati</taxon>
        <taxon>Pseudomonadota</taxon>
        <taxon>Alphaproteobacteria</taxon>
        <taxon>Hyphomicrobiales</taxon>
        <taxon>Phyllobacteriaceae</taxon>
        <taxon>Pseudaminobacter</taxon>
    </lineage>
</organism>
<proteinExistence type="predicted"/>
<feature type="signal peptide" evidence="3">
    <location>
        <begin position="1"/>
        <end position="24"/>
    </location>
</feature>
<feature type="region of interest" description="Disordered" evidence="2">
    <location>
        <begin position="125"/>
        <end position="145"/>
    </location>
</feature>
<dbReference type="Gene3D" id="2.40.160.20">
    <property type="match status" value="1"/>
</dbReference>
<gene>
    <name evidence="5" type="ORF">C7I85_08390</name>
</gene>
<feature type="chain" id="PRO_5015116725" evidence="3">
    <location>
        <begin position="25"/>
        <end position="290"/>
    </location>
</feature>
<keyword evidence="1 3" id="KW-0732">Signal</keyword>
<dbReference type="Proteomes" id="UP000240653">
    <property type="component" value="Unassembled WGS sequence"/>
</dbReference>
<evidence type="ECO:0000313" key="6">
    <source>
        <dbReference type="Proteomes" id="UP000240653"/>
    </source>
</evidence>
<evidence type="ECO:0000259" key="4">
    <source>
        <dbReference type="Pfam" id="PF13505"/>
    </source>
</evidence>
<evidence type="ECO:0000313" key="5">
    <source>
        <dbReference type="EMBL" id="PSJ62311.1"/>
    </source>
</evidence>
<dbReference type="SUPFAM" id="SSF56925">
    <property type="entry name" value="OMPA-like"/>
    <property type="match status" value="1"/>
</dbReference>
<protein>
    <submittedName>
        <fullName evidence="5">Porin family protein</fullName>
    </submittedName>
</protein>
<evidence type="ECO:0000256" key="2">
    <source>
        <dbReference type="SAM" id="MobiDB-lite"/>
    </source>
</evidence>
<evidence type="ECO:0000256" key="3">
    <source>
        <dbReference type="SAM" id="SignalP"/>
    </source>
</evidence>
<dbReference type="EMBL" id="PXYL01000003">
    <property type="protein sequence ID" value="PSJ62311.1"/>
    <property type="molecule type" value="Genomic_DNA"/>
</dbReference>
<feature type="domain" description="Outer membrane protein beta-barrel" evidence="4">
    <location>
        <begin position="12"/>
        <end position="287"/>
    </location>
</feature>
<dbReference type="InterPro" id="IPR011250">
    <property type="entry name" value="OMP/PagP_B-barrel"/>
</dbReference>
<reference evidence="5 6" key="1">
    <citation type="submission" date="2018-03" db="EMBL/GenBank/DDBJ databases">
        <title>The draft genome of Mesorhizobium soli JCM 19897.</title>
        <authorList>
            <person name="Li L."/>
            <person name="Liu L."/>
            <person name="Liang L."/>
            <person name="Wang T."/>
            <person name="Zhang X."/>
        </authorList>
    </citation>
    <scope>NUCLEOTIDE SEQUENCE [LARGE SCALE GENOMIC DNA]</scope>
    <source>
        <strain evidence="5 6">JCM 19897</strain>
    </source>
</reference>